<organism evidence="4 5">
    <name type="scientific">Mycena rosella</name>
    <name type="common">Pink bonnet</name>
    <name type="synonym">Agaricus rosellus</name>
    <dbReference type="NCBI Taxonomy" id="1033263"/>
    <lineage>
        <taxon>Eukaryota</taxon>
        <taxon>Fungi</taxon>
        <taxon>Dikarya</taxon>
        <taxon>Basidiomycota</taxon>
        <taxon>Agaricomycotina</taxon>
        <taxon>Agaricomycetes</taxon>
        <taxon>Agaricomycetidae</taxon>
        <taxon>Agaricales</taxon>
        <taxon>Marasmiineae</taxon>
        <taxon>Mycenaceae</taxon>
        <taxon>Mycena</taxon>
    </lineage>
</organism>
<name>A0AAD7DKN7_MYCRO</name>
<dbReference type="SUPFAM" id="SSF56601">
    <property type="entry name" value="beta-lactamase/transpeptidase-like"/>
    <property type="match status" value="1"/>
</dbReference>
<dbReference type="PANTHER" id="PTHR46825:SF15">
    <property type="entry name" value="BETA-LACTAMASE-RELATED DOMAIN-CONTAINING PROTEIN"/>
    <property type="match status" value="1"/>
</dbReference>
<reference evidence="4" key="1">
    <citation type="submission" date="2023-03" db="EMBL/GenBank/DDBJ databases">
        <title>Massive genome expansion in bonnet fungi (Mycena s.s.) driven by repeated elements and novel gene families across ecological guilds.</title>
        <authorList>
            <consortium name="Lawrence Berkeley National Laboratory"/>
            <person name="Harder C.B."/>
            <person name="Miyauchi S."/>
            <person name="Viragh M."/>
            <person name="Kuo A."/>
            <person name="Thoen E."/>
            <person name="Andreopoulos B."/>
            <person name="Lu D."/>
            <person name="Skrede I."/>
            <person name="Drula E."/>
            <person name="Henrissat B."/>
            <person name="Morin E."/>
            <person name="Kohler A."/>
            <person name="Barry K."/>
            <person name="LaButti K."/>
            <person name="Morin E."/>
            <person name="Salamov A."/>
            <person name="Lipzen A."/>
            <person name="Mereny Z."/>
            <person name="Hegedus B."/>
            <person name="Baldrian P."/>
            <person name="Stursova M."/>
            <person name="Weitz H."/>
            <person name="Taylor A."/>
            <person name="Grigoriev I.V."/>
            <person name="Nagy L.G."/>
            <person name="Martin F."/>
            <person name="Kauserud H."/>
        </authorList>
    </citation>
    <scope>NUCLEOTIDE SEQUENCE</scope>
    <source>
        <strain evidence="4">CBHHK067</strain>
    </source>
</reference>
<dbReference type="AlphaFoldDB" id="A0AAD7DKN7"/>
<dbReference type="InterPro" id="IPR050491">
    <property type="entry name" value="AmpC-like"/>
</dbReference>
<comment type="similarity">
    <text evidence="1">Belongs to the peptidase S12 family.</text>
</comment>
<feature type="domain" description="Beta-lactamase-related" evidence="3">
    <location>
        <begin position="39"/>
        <end position="384"/>
    </location>
</feature>
<proteinExistence type="inferred from homology"/>
<evidence type="ECO:0000259" key="3">
    <source>
        <dbReference type="Pfam" id="PF00144"/>
    </source>
</evidence>
<feature type="signal peptide" evidence="2">
    <location>
        <begin position="1"/>
        <end position="20"/>
    </location>
</feature>
<evidence type="ECO:0000256" key="1">
    <source>
        <dbReference type="ARBA" id="ARBA00038215"/>
    </source>
</evidence>
<accession>A0AAD7DKN7</accession>
<dbReference type="InterPro" id="IPR012338">
    <property type="entry name" value="Beta-lactam/transpept-like"/>
</dbReference>
<evidence type="ECO:0000256" key="2">
    <source>
        <dbReference type="SAM" id="SignalP"/>
    </source>
</evidence>
<dbReference type="EMBL" id="JARKIE010000056">
    <property type="protein sequence ID" value="KAJ7691779.1"/>
    <property type="molecule type" value="Genomic_DNA"/>
</dbReference>
<sequence>MRSISAQLILTATLAHCASQVPILNDFREAKVITEELSSYIQGQLQANNVTGLSLGIVLPNGGVEFAAWGNRTETGDAVTPETIFHIGSCSKAFLSASLGILMQDFTDGKNTSALPDTVSEFNWDTKMRDILPDEWMVEDEWTTEKADLKDLLSHVTGLPSHDLSYSPDDSARDVVVRMRHLRAAYELRKVNEYNNQMFIVGAHIVSTYSGMSYRDFVEKRILLPLGMVSSTLHPDRAFETGRLTQSFTTSLRRVPFFMPEHVADLIAGAGVVMSTVEDMTRWIKAHLNSGVDVQSNTTIIPRSTFELATSAVSLSDSIGDGLVSISGYGLGWGRLSYRGHERVRHAGGAPGVDSIVAFYPHDGLGIVALANTMTTTSVVRDIADTVADRILGLPSISRPAANEAALDLEVPLDVPPPPMLSGFTGTYSNPGYGNFTLCSPLFPSSPQCLAVVQDFRTVDAAAGISSRPTDLFSAWPRFWGSHLRLSAVSGSQNDYTSAVSQNDYTYTMVLTKLYVEGYGADRTPFEDPAGAVTATFVEEKGQVVGLGLFVANNVSWRAKKGGSVRDIADVWFNKL</sequence>
<evidence type="ECO:0000313" key="5">
    <source>
        <dbReference type="Proteomes" id="UP001221757"/>
    </source>
</evidence>
<dbReference type="PANTHER" id="PTHR46825">
    <property type="entry name" value="D-ALANYL-D-ALANINE-CARBOXYPEPTIDASE/ENDOPEPTIDASE AMPH"/>
    <property type="match status" value="1"/>
</dbReference>
<dbReference type="InterPro" id="IPR001466">
    <property type="entry name" value="Beta-lactam-related"/>
</dbReference>
<comment type="caution">
    <text evidence="4">The sequence shown here is derived from an EMBL/GenBank/DDBJ whole genome shotgun (WGS) entry which is preliminary data.</text>
</comment>
<dbReference type="Pfam" id="PF00144">
    <property type="entry name" value="Beta-lactamase"/>
    <property type="match status" value="1"/>
</dbReference>
<gene>
    <name evidence="4" type="ORF">B0H17DRAFT_1010888</name>
</gene>
<dbReference type="Proteomes" id="UP001221757">
    <property type="component" value="Unassembled WGS sequence"/>
</dbReference>
<dbReference type="Gene3D" id="3.40.710.10">
    <property type="entry name" value="DD-peptidase/beta-lactamase superfamily"/>
    <property type="match status" value="1"/>
</dbReference>
<keyword evidence="2" id="KW-0732">Signal</keyword>
<keyword evidence="5" id="KW-1185">Reference proteome</keyword>
<protein>
    <submittedName>
        <fullName evidence="4">Beta-lactamase/transpeptidase-like protein</fullName>
    </submittedName>
</protein>
<evidence type="ECO:0000313" key="4">
    <source>
        <dbReference type="EMBL" id="KAJ7691779.1"/>
    </source>
</evidence>
<feature type="chain" id="PRO_5042214537" evidence="2">
    <location>
        <begin position="21"/>
        <end position="576"/>
    </location>
</feature>